<proteinExistence type="predicted"/>
<dbReference type="GO" id="GO:0010090">
    <property type="term" value="P:trichome morphogenesis"/>
    <property type="evidence" value="ECO:0007669"/>
    <property type="project" value="InterPro"/>
</dbReference>
<dbReference type="GO" id="GO:0000976">
    <property type="term" value="F:transcription cis-regulatory region binding"/>
    <property type="evidence" value="ECO:0007669"/>
    <property type="project" value="TreeGrafter"/>
</dbReference>
<dbReference type="EMBL" id="NMUH01001280">
    <property type="protein sequence ID" value="MQL90869.1"/>
    <property type="molecule type" value="Genomic_DNA"/>
</dbReference>
<dbReference type="GO" id="GO:0003700">
    <property type="term" value="F:DNA-binding transcription factor activity"/>
    <property type="evidence" value="ECO:0007669"/>
    <property type="project" value="TreeGrafter"/>
</dbReference>
<keyword evidence="1" id="KW-0863">Zinc-finger</keyword>
<dbReference type="PROSITE" id="PS50157">
    <property type="entry name" value="ZINC_FINGER_C2H2_2"/>
    <property type="match status" value="1"/>
</dbReference>
<reference evidence="3" key="1">
    <citation type="submission" date="2017-07" db="EMBL/GenBank/DDBJ databases">
        <title>Taro Niue Genome Assembly and Annotation.</title>
        <authorList>
            <person name="Atibalentja N."/>
            <person name="Keating K."/>
            <person name="Fields C.J."/>
        </authorList>
    </citation>
    <scope>NUCLEOTIDE SEQUENCE</scope>
    <source>
        <strain evidence="3">Niue_2</strain>
        <tissue evidence="3">Leaf</tissue>
    </source>
</reference>
<gene>
    <name evidence="3" type="ORF">Taro_023476</name>
</gene>
<evidence type="ECO:0000259" key="2">
    <source>
        <dbReference type="PROSITE" id="PS50157"/>
    </source>
</evidence>
<dbReference type="GO" id="GO:0005634">
    <property type="term" value="C:nucleus"/>
    <property type="evidence" value="ECO:0007669"/>
    <property type="project" value="TreeGrafter"/>
</dbReference>
<organism evidence="3 4">
    <name type="scientific">Colocasia esculenta</name>
    <name type="common">Wild taro</name>
    <name type="synonym">Arum esculentum</name>
    <dbReference type="NCBI Taxonomy" id="4460"/>
    <lineage>
        <taxon>Eukaryota</taxon>
        <taxon>Viridiplantae</taxon>
        <taxon>Streptophyta</taxon>
        <taxon>Embryophyta</taxon>
        <taxon>Tracheophyta</taxon>
        <taxon>Spermatophyta</taxon>
        <taxon>Magnoliopsida</taxon>
        <taxon>Liliopsida</taxon>
        <taxon>Araceae</taxon>
        <taxon>Aroideae</taxon>
        <taxon>Colocasieae</taxon>
        <taxon>Colocasia</taxon>
    </lineage>
</organism>
<keyword evidence="4" id="KW-1185">Reference proteome</keyword>
<evidence type="ECO:0000313" key="3">
    <source>
        <dbReference type="EMBL" id="MQL90869.1"/>
    </source>
</evidence>
<sequence length="269" mass="27616">MGGIECPAKPIANPPPGLRLFGFHVLEDEEADAVTTPSGETTVRADTTALFATSGEARKFECQYCCREFANSQALGGHQNAHKKERQQLKRAQLQVRAAAVPGSMFPRDSPVVLSAFAHSSHLRPASTPAAATAHVILSQAATSQSHSRGGWLYYPRAAASRSTHSHHLLSASAIPARMAPPAPYSCCGGPEGDGPPLMLIASSSARTLGGPPPLYDSAAFQSGGGFGIEGMDGGGGGGGRVVGGSGRRHGGDEVFGLDLHLSLAPAGS</sequence>
<dbReference type="GO" id="GO:0009740">
    <property type="term" value="P:gibberellic acid mediated signaling pathway"/>
    <property type="evidence" value="ECO:0007669"/>
    <property type="project" value="TreeGrafter"/>
</dbReference>
<dbReference type="PROSITE" id="PS00028">
    <property type="entry name" value="ZINC_FINGER_C2H2_1"/>
    <property type="match status" value="1"/>
</dbReference>
<accession>A0A843VHF9</accession>
<dbReference type="PANTHER" id="PTHR46353:SF7">
    <property type="entry name" value="OS01G0512700 PROTEIN"/>
    <property type="match status" value="1"/>
</dbReference>
<dbReference type="AlphaFoldDB" id="A0A843VHF9"/>
<dbReference type="InterPro" id="IPR044299">
    <property type="entry name" value="GIS3/ZFP5/ZFP6"/>
</dbReference>
<dbReference type="GO" id="GO:0009736">
    <property type="term" value="P:cytokinin-activated signaling pathway"/>
    <property type="evidence" value="ECO:0007669"/>
    <property type="project" value="TreeGrafter"/>
</dbReference>
<dbReference type="SUPFAM" id="SSF57667">
    <property type="entry name" value="beta-beta-alpha zinc fingers"/>
    <property type="match status" value="1"/>
</dbReference>
<feature type="domain" description="C2H2-type" evidence="2">
    <location>
        <begin position="60"/>
        <end position="87"/>
    </location>
</feature>
<keyword evidence="1" id="KW-0479">Metal-binding</keyword>
<dbReference type="GO" id="GO:0008270">
    <property type="term" value="F:zinc ion binding"/>
    <property type="evidence" value="ECO:0007669"/>
    <property type="project" value="UniProtKB-KW"/>
</dbReference>
<protein>
    <recommendedName>
        <fullName evidence="2">C2H2-type domain-containing protein</fullName>
    </recommendedName>
</protein>
<dbReference type="InterPro" id="IPR013087">
    <property type="entry name" value="Znf_C2H2_type"/>
</dbReference>
<comment type="caution">
    <text evidence="3">The sequence shown here is derived from an EMBL/GenBank/DDBJ whole genome shotgun (WGS) entry which is preliminary data.</text>
</comment>
<dbReference type="FunFam" id="3.30.160.60:FF:002829">
    <property type="entry name" value="Zinc finger protein 6"/>
    <property type="match status" value="1"/>
</dbReference>
<dbReference type="Proteomes" id="UP000652761">
    <property type="component" value="Unassembled WGS sequence"/>
</dbReference>
<evidence type="ECO:0000256" key="1">
    <source>
        <dbReference type="PROSITE-ProRule" id="PRU00042"/>
    </source>
</evidence>
<dbReference type="OrthoDB" id="772256at2759"/>
<evidence type="ECO:0000313" key="4">
    <source>
        <dbReference type="Proteomes" id="UP000652761"/>
    </source>
</evidence>
<dbReference type="PANTHER" id="PTHR46353">
    <property type="entry name" value="ZINC FINGER PROTEIN 5"/>
    <property type="match status" value="1"/>
</dbReference>
<dbReference type="InterPro" id="IPR036236">
    <property type="entry name" value="Znf_C2H2_sf"/>
</dbReference>
<name>A0A843VHF9_COLES</name>
<keyword evidence="1" id="KW-0862">Zinc</keyword>
<dbReference type="Gene3D" id="3.30.160.60">
    <property type="entry name" value="Classic Zinc Finger"/>
    <property type="match status" value="1"/>
</dbReference>